<dbReference type="PANTHER" id="PTHR13710:SF108">
    <property type="entry name" value="ATP-DEPENDENT DNA HELICASE Q4"/>
    <property type="match status" value="1"/>
</dbReference>
<keyword evidence="8" id="KW-0347">Helicase</keyword>
<evidence type="ECO:0000256" key="4">
    <source>
        <dbReference type="ARBA" id="ARBA00034617"/>
    </source>
</evidence>
<feature type="domain" description="Helicase C-terminal" evidence="7">
    <location>
        <begin position="418"/>
        <end position="612"/>
    </location>
</feature>
<comment type="catalytic activity">
    <reaction evidence="4">
        <text>Couples ATP hydrolysis with the unwinding of duplex DNA by translocating in the 3'-5' direction.</text>
        <dbReference type="EC" id="5.6.2.4"/>
    </reaction>
</comment>
<dbReference type="SUPFAM" id="SSF52540">
    <property type="entry name" value="P-loop containing nucleoside triphosphate hydrolases"/>
    <property type="match status" value="1"/>
</dbReference>
<keyword evidence="8" id="KW-0378">Hydrolase</keyword>
<name>G0TX27_TRYVY</name>
<gene>
    <name evidence="8" type="ORF">TVY486_0603070</name>
</gene>
<dbReference type="GO" id="GO:0005737">
    <property type="term" value="C:cytoplasm"/>
    <property type="evidence" value="ECO:0007669"/>
    <property type="project" value="TreeGrafter"/>
</dbReference>
<proteinExistence type="inferred from homology"/>
<sequence length="926" mass="102206">MHNCANELLLDDGFSDAFSTNEDGTGVVSRCEEELISENNDNDKGEEEESWGDEKENVRCVPYLAPRRTLTFGDVGSVNGSPVEHMAPNTGLDIRDLITGPHEAAFGCARTYITDGTGEWSCGDCDDDKTILRVRLEALFKEPPSFSAPTAPVCSYLLRHHLGIPSGQFRPGQQEVILSVLQGQNTLAVFPTGWGKTLCFQVPALVHRVLFEDSLNLWKQQQLSNGADMCVRQPESHFGVVISPLLALMGDQVARIANDGSLRAAVLSSQTSSSREEEILNDLSSTVGTIDLLFISPEKVVRHTVLRSILKENAHRIIFVCVDEAHCVSQWAYDFRPSFMYVHRVLEGLVAAEGRSPPFLCLTATALPSVTDDLRTLFKIQRTVSVPYCRDNLRLEAVPIVGSGPQSPEPTQKALQEKLLQAVLELPKPMLVYVQTRVDAEELATFLSTKLGAAQKRSTLDERGRPVSSLFTSATHEKLYQCGVDVTVGGQTAALVIRSYHAALERHVRSRTQQQFMSDRIDVLIATVAFGMGIDKSNIRSVIHAAAPSSLESYVQETGRAGRDGQQSICRLLYNPYDYYTLRSRVLTSLVSPSEMRSIVRSIFSSPTTRVGERYILVSVPKIAEELMMSEETVETVLFMILARDSDVCSELCGTTATGYRVVEARDTVVVNPVPQARSKRSRDSAALSGVSGALAQLDVVDNVFEMCRQCKRIDNVILAANKLNMPLRDFQFRLNDLAAGGFVSLRRLTVGYIVAIGDKFAETASPSGQEILAMRLWRTHNERLETLVQSLAVMFGVLQSPTHEAVRAGLEFDARGQCSSPNYKALSDWKPPSRGMTKVDAVMVVNNFVEKNRPRIHSTYEAVRALLGVLPKGTSGRGKFAGELPLCASWYVRSPYFGLLKDFDLHWVLKVLGPHKLDEQAVETS</sequence>
<dbReference type="GO" id="GO:0005524">
    <property type="term" value="F:ATP binding"/>
    <property type="evidence" value="ECO:0007669"/>
    <property type="project" value="UniProtKB-KW"/>
</dbReference>
<dbReference type="SMART" id="SM00490">
    <property type="entry name" value="HELICc"/>
    <property type="match status" value="1"/>
</dbReference>
<dbReference type="GO" id="GO:0009378">
    <property type="term" value="F:four-way junction helicase activity"/>
    <property type="evidence" value="ECO:0007669"/>
    <property type="project" value="TreeGrafter"/>
</dbReference>
<dbReference type="EC" id="5.6.2.4" evidence="5"/>
<dbReference type="SMART" id="SM00487">
    <property type="entry name" value="DEXDc"/>
    <property type="match status" value="1"/>
</dbReference>
<comment type="similarity">
    <text evidence="1">Belongs to the helicase family. RecQ subfamily.</text>
</comment>
<dbReference type="InterPro" id="IPR011545">
    <property type="entry name" value="DEAD/DEAH_box_helicase_dom"/>
</dbReference>
<reference evidence="8" key="1">
    <citation type="journal article" date="2012" name="Proc. Natl. Acad. Sci. U.S.A.">
        <title>Antigenic diversity is generated by distinct evolutionary mechanisms in African trypanosome species.</title>
        <authorList>
            <person name="Jackson A.P."/>
            <person name="Berry A."/>
            <person name="Aslett M."/>
            <person name="Allison H.C."/>
            <person name="Burton P."/>
            <person name="Vavrova-Anderson J."/>
            <person name="Brown R."/>
            <person name="Browne H."/>
            <person name="Corton N."/>
            <person name="Hauser H."/>
            <person name="Gamble J."/>
            <person name="Gilderthorp R."/>
            <person name="Marcello L."/>
            <person name="McQuillan J."/>
            <person name="Otto T.D."/>
            <person name="Quail M.A."/>
            <person name="Sanders M.J."/>
            <person name="van Tonder A."/>
            <person name="Ginger M.L."/>
            <person name="Field M.C."/>
            <person name="Barry J.D."/>
            <person name="Hertz-Fowler C."/>
            <person name="Berriman M."/>
        </authorList>
    </citation>
    <scope>NUCLEOTIDE SEQUENCE</scope>
    <source>
        <strain evidence="8">Y486</strain>
    </source>
</reference>
<evidence type="ECO:0000256" key="5">
    <source>
        <dbReference type="ARBA" id="ARBA00034808"/>
    </source>
</evidence>
<dbReference type="GO" id="GO:0005694">
    <property type="term" value="C:chromosome"/>
    <property type="evidence" value="ECO:0007669"/>
    <property type="project" value="TreeGrafter"/>
</dbReference>
<dbReference type="InterPro" id="IPR027417">
    <property type="entry name" value="P-loop_NTPase"/>
</dbReference>
<protein>
    <recommendedName>
        <fullName evidence="5">DNA 3'-5' helicase</fullName>
        <ecNumber evidence="5">5.6.2.4</ecNumber>
    </recommendedName>
</protein>
<accession>G0TX27</accession>
<dbReference type="InterPro" id="IPR014001">
    <property type="entry name" value="Helicase_ATP-bd"/>
</dbReference>
<evidence type="ECO:0000256" key="1">
    <source>
        <dbReference type="ARBA" id="ARBA00005446"/>
    </source>
</evidence>
<evidence type="ECO:0000313" key="8">
    <source>
        <dbReference type="EMBL" id="CCC48516.1"/>
    </source>
</evidence>
<dbReference type="PANTHER" id="PTHR13710">
    <property type="entry name" value="DNA HELICASE RECQ FAMILY MEMBER"/>
    <property type="match status" value="1"/>
</dbReference>
<dbReference type="GO" id="GO:0016787">
    <property type="term" value="F:hydrolase activity"/>
    <property type="evidence" value="ECO:0007669"/>
    <property type="project" value="UniProtKB-KW"/>
</dbReference>
<feature type="domain" description="Helicase ATP-binding" evidence="6">
    <location>
        <begin position="177"/>
        <end position="384"/>
    </location>
</feature>
<dbReference type="GO" id="GO:0043138">
    <property type="term" value="F:3'-5' DNA helicase activity"/>
    <property type="evidence" value="ECO:0007669"/>
    <property type="project" value="UniProtKB-EC"/>
</dbReference>
<dbReference type="PROSITE" id="PS51194">
    <property type="entry name" value="HELICASE_CTER"/>
    <property type="match status" value="1"/>
</dbReference>
<dbReference type="Pfam" id="PF00270">
    <property type="entry name" value="DEAD"/>
    <property type="match status" value="1"/>
</dbReference>
<keyword evidence="2" id="KW-0547">Nucleotide-binding</keyword>
<keyword evidence="3" id="KW-0067">ATP-binding</keyword>
<evidence type="ECO:0000259" key="7">
    <source>
        <dbReference type="PROSITE" id="PS51194"/>
    </source>
</evidence>
<dbReference type="EMBL" id="HE573022">
    <property type="protein sequence ID" value="CCC48516.1"/>
    <property type="molecule type" value="Genomic_DNA"/>
</dbReference>
<dbReference type="AlphaFoldDB" id="G0TX27"/>
<dbReference type="PROSITE" id="PS51192">
    <property type="entry name" value="HELICASE_ATP_BIND_1"/>
    <property type="match status" value="1"/>
</dbReference>
<dbReference type="InterPro" id="IPR001650">
    <property type="entry name" value="Helicase_C-like"/>
</dbReference>
<dbReference type="GO" id="GO:0005634">
    <property type="term" value="C:nucleus"/>
    <property type="evidence" value="ECO:0007669"/>
    <property type="project" value="TreeGrafter"/>
</dbReference>
<organism evidence="8">
    <name type="scientific">Trypanosoma vivax (strain Y486)</name>
    <dbReference type="NCBI Taxonomy" id="1055687"/>
    <lineage>
        <taxon>Eukaryota</taxon>
        <taxon>Discoba</taxon>
        <taxon>Euglenozoa</taxon>
        <taxon>Kinetoplastea</taxon>
        <taxon>Metakinetoplastina</taxon>
        <taxon>Trypanosomatida</taxon>
        <taxon>Trypanosomatidae</taxon>
        <taxon>Trypanosoma</taxon>
        <taxon>Duttonella</taxon>
    </lineage>
</organism>
<evidence type="ECO:0000256" key="2">
    <source>
        <dbReference type="ARBA" id="ARBA00022741"/>
    </source>
</evidence>
<evidence type="ECO:0000259" key="6">
    <source>
        <dbReference type="PROSITE" id="PS51192"/>
    </source>
</evidence>
<dbReference type="GO" id="GO:0000724">
    <property type="term" value="P:double-strand break repair via homologous recombination"/>
    <property type="evidence" value="ECO:0007669"/>
    <property type="project" value="TreeGrafter"/>
</dbReference>
<dbReference type="GO" id="GO:0003676">
    <property type="term" value="F:nucleic acid binding"/>
    <property type="evidence" value="ECO:0007669"/>
    <property type="project" value="InterPro"/>
</dbReference>
<dbReference type="VEuPathDB" id="TriTrypDB:TvY486_0603070"/>
<dbReference type="Gene3D" id="3.40.50.300">
    <property type="entry name" value="P-loop containing nucleotide triphosphate hydrolases"/>
    <property type="match status" value="2"/>
</dbReference>
<evidence type="ECO:0000256" key="3">
    <source>
        <dbReference type="ARBA" id="ARBA00022840"/>
    </source>
</evidence>
<dbReference type="Pfam" id="PF00271">
    <property type="entry name" value="Helicase_C"/>
    <property type="match status" value="1"/>
</dbReference>